<sequence>MQVALVHTNNLKRKFFGAGVTPIIYKPRIYTNDQVSSTRIKLSNGEDSFEAGWMVNPNVFHDNESHLYASFSAQGKGCINLQCPGFVQVATDVALGMVPSAYSVIGGQQLGWNLSIVKSEEDEYWWLFIGAEKKAIGYWPKELFIPLALVASKVEWGGEIYDFGSNSSSTPLPDMGNGLKARDEPPYYSGANYMLRMLM</sequence>
<name>A0A803MVW0_CHEQI</name>
<dbReference type="EnsemblPlants" id="AUR62036037-RA">
    <property type="protein sequence ID" value="AUR62036037-RA:cds"/>
    <property type="gene ID" value="AUR62036037"/>
</dbReference>
<proteinExistence type="predicted"/>
<dbReference type="PROSITE" id="PS52045">
    <property type="entry name" value="NEPROSIN_PEP_CD"/>
    <property type="match status" value="1"/>
</dbReference>
<reference evidence="2" key="1">
    <citation type="journal article" date="2017" name="Nature">
        <title>The genome of Chenopodium quinoa.</title>
        <authorList>
            <person name="Jarvis D.E."/>
            <person name="Ho Y.S."/>
            <person name="Lightfoot D.J."/>
            <person name="Schmoeckel S.M."/>
            <person name="Li B."/>
            <person name="Borm T.J.A."/>
            <person name="Ohyanagi H."/>
            <person name="Mineta K."/>
            <person name="Michell C.T."/>
            <person name="Saber N."/>
            <person name="Kharbatia N.M."/>
            <person name="Rupper R.R."/>
            <person name="Sharp A.R."/>
            <person name="Dally N."/>
            <person name="Boughton B.A."/>
            <person name="Woo Y.H."/>
            <person name="Gao G."/>
            <person name="Schijlen E.G.W.M."/>
            <person name="Guo X."/>
            <person name="Momin A.A."/>
            <person name="Negrao S."/>
            <person name="Al-Babili S."/>
            <person name="Gehring C."/>
            <person name="Roessner U."/>
            <person name="Jung C."/>
            <person name="Murphy K."/>
            <person name="Arold S.T."/>
            <person name="Gojobori T."/>
            <person name="van der Linden C.G."/>
            <person name="van Loo E.N."/>
            <person name="Jellen E.N."/>
            <person name="Maughan P.J."/>
            <person name="Tester M."/>
        </authorList>
    </citation>
    <scope>NUCLEOTIDE SEQUENCE [LARGE SCALE GENOMIC DNA]</scope>
    <source>
        <strain evidence="2">cv. PI 614886</strain>
    </source>
</reference>
<evidence type="ECO:0000313" key="3">
    <source>
        <dbReference type="Proteomes" id="UP000596660"/>
    </source>
</evidence>
<accession>A0A803MVW0</accession>
<dbReference type="Proteomes" id="UP000596660">
    <property type="component" value="Unplaced"/>
</dbReference>
<dbReference type="PANTHER" id="PTHR31589">
    <property type="entry name" value="PROTEIN, PUTATIVE (DUF239)-RELATED-RELATED"/>
    <property type="match status" value="1"/>
</dbReference>
<protein>
    <recommendedName>
        <fullName evidence="1">Neprosin PEP catalytic domain-containing protein</fullName>
    </recommendedName>
</protein>
<dbReference type="OMA" id="EEDEYWW"/>
<dbReference type="Gramene" id="AUR62036037-RA">
    <property type="protein sequence ID" value="AUR62036037-RA:cds"/>
    <property type="gene ID" value="AUR62036037"/>
</dbReference>
<reference evidence="2" key="2">
    <citation type="submission" date="2021-03" db="UniProtKB">
        <authorList>
            <consortium name="EnsemblPlants"/>
        </authorList>
    </citation>
    <scope>IDENTIFICATION</scope>
</reference>
<organism evidence="2 3">
    <name type="scientific">Chenopodium quinoa</name>
    <name type="common">Quinoa</name>
    <dbReference type="NCBI Taxonomy" id="63459"/>
    <lineage>
        <taxon>Eukaryota</taxon>
        <taxon>Viridiplantae</taxon>
        <taxon>Streptophyta</taxon>
        <taxon>Embryophyta</taxon>
        <taxon>Tracheophyta</taxon>
        <taxon>Spermatophyta</taxon>
        <taxon>Magnoliopsida</taxon>
        <taxon>eudicotyledons</taxon>
        <taxon>Gunneridae</taxon>
        <taxon>Pentapetalae</taxon>
        <taxon>Caryophyllales</taxon>
        <taxon>Chenopodiaceae</taxon>
        <taxon>Chenopodioideae</taxon>
        <taxon>Atripliceae</taxon>
        <taxon>Chenopodium</taxon>
    </lineage>
</organism>
<dbReference type="Gene3D" id="3.90.1320.10">
    <property type="entry name" value="Outer-capsid protein sigma 3, large lobe"/>
    <property type="match status" value="1"/>
</dbReference>
<dbReference type="InterPro" id="IPR004314">
    <property type="entry name" value="Neprosin"/>
</dbReference>
<keyword evidence="3" id="KW-1185">Reference proteome</keyword>
<evidence type="ECO:0000313" key="2">
    <source>
        <dbReference type="EnsemblPlants" id="AUR62036037-RA:cds"/>
    </source>
</evidence>
<dbReference type="Pfam" id="PF03080">
    <property type="entry name" value="Neprosin"/>
    <property type="match status" value="1"/>
</dbReference>
<feature type="domain" description="Neprosin PEP catalytic" evidence="1">
    <location>
        <begin position="1"/>
        <end position="199"/>
    </location>
</feature>
<evidence type="ECO:0000259" key="1">
    <source>
        <dbReference type="PROSITE" id="PS52045"/>
    </source>
</evidence>
<dbReference type="AlphaFoldDB" id="A0A803MVW0"/>
<dbReference type="PANTHER" id="PTHR31589:SF223">
    <property type="entry name" value="PROTEIN, PUTATIVE (DUF239)-RELATED"/>
    <property type="match status" value="1"/>
</dbReference>
<dbReference type="InterPro" id="IPR053168">
    <property type="entry name" value="Glutamic_endopeptidase"/>
</dbReference>